<organism evidence="2 3">
    <name type="scientific">Meloidogyne enterolobii</name>
    <name type="common">Root-knot nematode worm</name>
    <name type="synonym">Meloidogyne mayaguensis</name>
    <dbReference type="NCBI Taxonomy" id="390850"/>
    <lineage>
        <taxon>Eukaryota</taxon>
        <taxon>Metazoa</taxon>
        <taxon>Ecdysozoa</taxon>
        <taxon>Nematoda</taxon>
        <taxon>Chromadorea</taxon>
        <taxon>Rhabditida</taxon>
        <taxon>Tylenchina</taxon>
        <taxon>Tylenchomorpha</taxon>
        <taxon>Tylenchoidea</taxon>
        <taxon>Meloidogynidae</taxon>
        <taxon>Meloidogyninae</taxon>
        <taxon>Meloidogyne</taxon>
    </lineage>
</organism>
<keyword evidence="1" id="KW-1133">Transmembrane helix</keyword>
<keyword evidence="1" id="KW-0812">Transmembrane</keyword>
<name>A0A6V7V9K0_MELEN</name>
<evidence type="ECO:0000313" key="2">
    <source>
        <dbReference type="EMBL" id="CAD2171653.1"/>
    </source>
</evidence>
<keyword evidence="1" id="KW-0472">Membrane</keyword>
<proteinExistence type="predicted"/>
<accession>A0A6V7V9K0</accession>
<reference evidence="2 3" key="1">
    <citation type="submission" date="2020-08" db="EMBL/GenBank/DDBJ databases">
        <authorList>
            <person name="Koutsovoulos G."/>
            <person name="Danchin GJ E."/>
        </authorList>
    </citation>
    <scope>NUCLEOTIDE SEQUENCE [LARGE SCALE GENOMIC DNA]</scope>
</reference>
<gene>
    <name evidence="2" type="ORF">MENT_LOCUS23157</name>
</gene>
<comment type="caution">
    <text evidence="2">The sequence shown here is derived from an EMBL/GenBank/DDBJ whole genome shotgun (WGS) entry which is preliminary data.</text>
</comment>
<dbReference type="Proteomes" id="UP000580250">
    <property type="component" value="Unassembled WGS sequence"/>
</dbReference>
<evidence type="ECO:0000313" key="3">
    <source>
        <dbReference type="Proteomes" id="UP000580250"/>
    </source>
</evidence>
<sequence>MKHIHLHTFIFYLSFFFSAHIFKIFDLLFISFKYRYIFSYGQKDRVLSEKRYYSNNFLNILRYLFCLITF</sequence>
<dbReference type="AlphaFoldDB" id="A0A6V7V9K0"/>
<dbReference type="EMBL" id="CAJEWN010000188">
    <property type="protein sequence ID" value="CAD2171653.1"/>
    <property type="molecule type" value="Genomic_DNA"/>
</dbReference>
<feature type="transmembrane region" description="Helical" evidence="1">
    <location>
        <begin position="6"/>
        <end position="30"/>
    </location>
</feature>
<evidence type="ECO:0000256" key="1">
    <source>
        <dbReference type="SAM" id="Phobius"/>
    </source>
</evidence>
<protein>
    <submittedName>
        <fullName evidence="2">Uncharacterized protein</fullName>
    </submittedName>
</protein>